<reference evidence="2 3" key="1">
    <citation type="submission" date="2016-07" db="EMBL/GenBank/DDBJ databases">
        <title>Genome and transcriptome analysis of iron-reducing fermentative bacteria Anoxybacter fermentans.</title>
        <authorList>
            <person name="Zeng X."/>
            <person name="Shao Z."/>
        </authorList>
    </citation>
    <scope>NUCLEOTIDE SEQUENCE [LARGE SCALE GENOMIC DNA]</scope>
    <source>
        <strain evidence="2 3">DY22613</strain>
    </source>
</reference>
<keyword evidence="3" id="KW-1185">Reference proteome</keyword>
<feature type="domain" description="YutG/PgpA" evidence="1">
    <location>
        <begin position="25"/>
        <end position="151"/>
    </location>
</feature>
<protein>
    <submittedName>
        <fullName evidence="2">Phosphatidylglycerophosphatase</fullName>
    </submittedName>
</protein>
<dbReference type="GO" id="GO:0006629">
    <property type="term" value="P:lipid metabolic process"/>
    <property type="evidence" value="ECO:0007669"/>
    <property type="project" value="InterPro"/>
</dbReference>
<dbReference type="RefSeq" id="WP_127017979.1">
    <property type="nucleotide sequence ID" value="NZ_CP016379.1"/>
</dbReference>
<evidence type="ECO:0000313" key="3">
    <source>
        <dbReference type="Proteomes" id="UP000267250"/>
    </source>
</evidence>
<dbReference type="Proteomes" id="UP000267250">
    <property type="component" value="Chromosome"/>
</dbReference>
<dbReference type="InterPro" id="IPR007686">
    <property type="entry name" value="YutG/PgpA"/>
</dbReference>
<dbReference type="Gene3D" id="1.10.3760.10">
    <property type="entry name" value="PgpA-like"/>
    <property type="match status" value="1"/>
</dbReference>
<evidence type="ECO:0000313" key="2">
    <source>
        <dbReference type="EMBL" id="AZR74616.1"/>
    </source>
</evidence>
<evidence type="ECO:0000259" key="1">
    <source>
        <dbReference type="Pfam" id="PF04608"/>
    </source>
</evidence>
<dbReference type="InterPro" id="IPR026038">
    <property type="entry name" value="Put_PGPase"/>
</dbReference>
<name>A0A3Q9HSE3_9FIRM</name>
<dbReference type="Pfam" id="PF04608">
    <property type="entry name" value="PgpA"/>
    <property type="match status" value="1"/>
</dbReference>
<dbReference type="KEGG" id="aft:BBF96_15280"/>
<gene>
    <name evidence="2" type="ORF">BBF96_15280</name>
</gene>
<dbReference type="GO" id="GO:0008962">
    <property type="term" value="F:phosphatidylglycerophosphatase activity"/>
    <property type="evidence" value="ECO:0007669"/>
    <property type="project" value="InterPro"/>
</dbReference>
<sequence length="159" mass="17560">MLREKVIQMLKDRGVELKEIAEIVYKLQSPFNPDLTMEECLESVERVMDKREVHHTVMTGIALDMAAENNALPEPLLTIIKNDEPLYGVDESLAVAIASIYGTIGFTSFGYLDKNKIGVMARLDDKNNGQVHCFLDDIIAGIASAASARLAHSRGNDIL</sequence>
<dbReference type="InterPro" id="IPR036681">
    <property type="entry name" value="PgpA-like_sf"/>
</dbReference>
<dbReference type="AlphaFoldDB" id="A0A3Q9HSE3"/>
<dbReference type="SUPFAM" id="SSF101307">
    <property type="entry name" value="YutG-like"/>
    <property type="match status" value="1"/>
</dbReference>
<proteinExistence type="predicted"/>
<accession>A0A3Q9HSE3</accession>
<dbReference type="OrthoDB" id="9793244at2"/>
<dbReference type="EMBL" id="CP016379">
    <property type="protein sequence ID" value="AZR74616.1"/>
    <property type="molecule type" value="Genomic_DNA"/>
</dbReference>
<dbReference type="PIRSF" id="PIRSF019587">
    <property type="entry name" value="PGPase"/>
    <property type="match status" value="1"/>
</dbReference>
<organism evidence="2 3">
    <name type="scientific">Anoxybacter fermentans</name>
    <dbReference type="NCBI Taxonomy" id="1323375"/>
    <lineage>
        <taxon>Bacteria</taxon>
        <taxon>Bacillati</taxon>
        <taxon>Bacillota</taxon>
        <taxon>Clostridia</taxon>
        <taxon>Halanaerobiales</taxon>
        <taxon>Anoxybacter</taxon>
    </lineage>
</organism>